<keyword evidence="2" id="KW-1185">Reference proteome</keyword>
<dbReference type="Pfam" id="PF12079">
    <property type="entry name" value="DUF3558"/>
    <property type="match status" value="1"/>
</dbReference>
<gene>
    <name evidence="1" type="ORF">GCM10023147_02660</name>
</gene>
<evidence type="ECO:0000313" key="2">
    <source>
        <dbReference type="Proteomes" id="UP001500635"/>
    </source>
</evidence>
<protein>
    <recommendedName>
        <fullName evidence="3">DUF3558 domain-containing protein</fullName>
    </recommendedName>
</protein>
<dbReference type="Proteomes" id="UP001500635">
    <property type="component" value="Unassembled WGS sequence"/>
</dbReference>
<organism evidence="1 2">
    <name type="scientific">Tsukamurella soli</name>
    <dbReference type="NCBI Taxonomy" id="644556"/>
    <lineage>
        <taxon>Bacteria</taxon>
        <taxon>Bacillati</taxon>
        <taxon>Actinomycetota</taxon>
        <taxon>Actinomycetes</taxon>
        <taxon>Mycobacteriales</taxon>
        <taxon>Tsukamurellaceae</taxon>
        <taxon>Tsukamurella</taxon>
    </lineage>
</organism>
<sequence length="177" mass="19605">MSGLAMASAAPPLPFAPTIAERWNRRNDGTSFEPCIAYSANEALALGMDPRTLEDAAISDSPNYRGCHWELTRRDGDSRGRWWNWVSQIVGNQPPLTSYKASHHEYAWVSDRFVDGRTFALGNRRTTQSVECYVVFTSGTALVGTAVNFETASRRTQAEECDRAFRIAALAASKAPR</sequence>
<proteinExistence type="predicted"/>
<evidence type="ECO:0000313" key="1">
    <source>
        <dbReference type="EMBL" id="GAA4383435.1"/>
    </source>
</evidence>
<name>A0ABP8J1Q3_9ACTN</name>
<reference evidence="2" key="1">
    <citation type="journal article" date="2019" name="Int. J. Syst. Evol. Microbiol.">
        <title>The Global Catalogue of Microorganisms (GCM) 10K type strain sequencing project: providing services to taxonomists for standard genome sequencing and annotation.</title>
        <authorList>
            <consortium name="The Broad Institute Genomics Platform"/>
            <consortium name="The Broad Institute Genome Sequencing Center for Infectious Disease"/>
            <person name="Wu L."/>
            <person name="Ma J."/>
        </authorList>
    </citation>
    <scope>NUCLEOTIDE SEQUENCE [LARGE SCALE GENOMIC DNA]</scope>
    <source>
        <strain evidence="2">JCM 17688</strain>
    </source>
</reference>
<dbReference type="InterPro" id="IPR024520">
    <property type="entry name" value="DUF3558"/>
</dbReference>
<evidence type="ECO:0008006" key="3">
    <source>
        <dbReference type="Google" id="ProtNLM"/>
    </source>
</evidence>
<comment type="caution">
    <text evidence="1">The sequence shown here is derived from an EMBL/GenBank/DDBJ whole genome shotgun (WGS) entry which is preliminary data.</text>
</comment>
<dbReference type="EMBL" id="BAABFR010000002">
    <property type="protein sequence ID" value="GAA4383435.1"/>
    <property type="molecule type" value="Genomic_DNA"/>
</dbReference>
<accession>A0ABP8J1Q3</accession>